<accession>A0ACB5U0J3</accession>
<protein>
    <submittedName>
        <fullName evidence="1">Unnamed protein product</fullName>
    </submittedName>
</protein>
<sequence length="296" mass="33651">MVKEISRLFNGGLIEKISTDLKHPEILLPSQIHLLRGYESLLQLLHDDCLVSFDQLNKFIARTSNLNLKKVHNNANILKLNKLINEVEFDRLRSIENDLIEIDIHYTANKINLPGLLYGLNEILPKAKGRAKLYDAYLLTEVPIDRIIIKLMEKPSEKSAEPKEPPSQKSVEHTSVKEASSGKSVEPSSVKEKEFTQLKDSEAKCEELKKDTAIKSEEPKEEKETVVKSKEPKEEKETDGDNNDKEEEDEIVEIVEPTSIKEEDTSPKTDTDDKQNPDNQKAEDGGDDDIERKKLP</sequence>
<evidence type="ECO:0000313" key="1">
    <source>
        <dbReference type="EMBL" id="GME97659.1"/>
    </source>
</evidence>
<reference evidence="1" key="1">
    <citation type="submission" date="2023-04" db="EMBL/GenBank/DDBJ databases">
        <title>Ambrosiozyma monospora NBRC 10751.</title>
        <authorList>
            <person name="Ichikawa N."/>
            <person name="Sato H."/>
            <person name="Tonouchi N."/>
        </authorList>
    </citation>
    <scope>NUCLEOTIDE SEQUENCE</scope>
    <source>
        <strain evidence="1">NBRC 10751</strain>
    </source>
</reference>
<evidence type="ECO:0000313" key="2">
    <source>
        <dbReference type="Proteomes" id="UP001165064"/>
    </source>
</evidence>
<comment type="caution">
    <text evidence="1">The sequence shown here is derived from an EMBL/GenBank/DDBJ whole genome shotgun (WGS) entry which is preliminary data.</text>
</comment>
<dbReference type="Proteomes" id="UP001165064">
    <property type="component" value="Unassembled WGS sequence"/>
</dbReference>
<dbReference type="EMBL" id="BSXS01010194">
    <property type="protein sequence ID" value="GME97659.1"/>
    <property type="molecule type" value="Genomic_DNA"/>
</dbReference>
<keyword evidence="2" id="KW-1185">Reference proteome</keyword>
<proteinExistence type="predicted"/>
<organism evidence="1 2">
    <name type="scientific">Ambrosiozyma monospora</name>
    <name type="common">Yeast</name>
    <name type="synonym">Endomycopsis monosporus</name>
    <dbReference type="NCBI Taxonomy" id="43982"/>
    <lineage>
        <taxon>Eukaryota</taxon>
        <taxon>Fungi</taxon>
        <taxon>Dikarya</taxon>
        <taxon>Ascomycota</taxon>
        <taxon>Saccharomycotina</taxon>
        <taxon>Pichiomycetes</taxon>
        <taxon>Pichiales</taxon>
        <taxon>Pichiaceae</taxon>
        <taxon>Ambrosiozyma</taxon>
    </lineage>
</organism>
<name>A0ACB5U0J3_AMBMO</name>
<gene>
    <name evidence="1" type="ORF">Amon02_001029700</name>
</gene>